<dbReference type="NCBIfam" id="TIGR00453">
    <property type="entry name" value="ispD"/>
    <property type="match status" value="1"/>
</dbReference>
<dbReference type="AlphaFoldDB" id="A0A6N6RVB9"/>
<dbReference type="EC" id="2.7.7.60" evidence="7"/>
<evidence type="ECO:0000256" key="4">
    <source>
        <dbReference type="ARBA" id="ARBA00022679"/>
    </source>
</evidence>
<evidence type="ECO:0000256" key="1">
    <source>
        <dbReference type="ARBA" id="ARBA00001282"/>
    </source>
</evidence>
<dbReference type="InterPro" id="IPR018294">
    <property type="entry name" value="ISPD_synthase_CS"/>
</dbReference>
<comment type="similarity">
    <text evidence="3 7">Belongs to the IspD/TarI cytidylyltransferase family. IspD subfamily.</text>
</comment>
<dbReference type="FunFam" id="3.90.550.10:FF:000003">
    <property type="entry name" value="2-C-methyl-D-erythritol 4-phosphate cytidylyltransferase"/>
    <property type="match status" value="1"/>
</dbReference>
<gene>
    <name evidence="7 8" type="primary">ispD</name>
    <name evidence="8" type="ORF">F8B77_05630</name>
</gene>
<dbReference type="Proteomes" id="UP000434870">
    <property type="component" value="Unassembled WGS sequence"/>
</dbReference>
<sequence>MTSTKPSSIVAIVPAAGVGSRMKAERPKQYLVLNGKTVLEHTIEQLLSYPLIENVVVAITDGDPYFPELAIAQDSRVIRVSGGKERADSVLSGLSYVQENQLTEWVMVHDAARPCIRHSDIEKLIDDVIPEHVGGILATPVRDTMKQENTDTTIEKTIDRSVLWHALTPQLFTTELLYLALKTGLDKGLSITDESSAIELMGHQPKLVQGRADNLKITQPEDLDLAAFYLQKMKKETK</sequence>
<proteinExistence type="inferred from homology"/>
<dbReference type="GO" id="GO:0019288">
    <property type="term" value="P:isopentenyl diphosphate biosynthetic process, methylerythritol 4-phosphate pathway"/>
    <property type="evidence" value="ECO:0007669"/>
    <property type="project" value="UniProtKB-UniRule"/>
</dbReference>
<dbReference type="Pfam" id="PF01128">
    <property type="entry name" value="IspD"/>
    <property type="match status" value="1"/>
</dbReference>
<dbReference type="Gene3D" id="3.90.550.10">
    <property type="entry name" value="Spore Coat Polysaccharide Biosynthesis Protein SpsA, Chain A"/>
    <property type="match status" value="1"/>
</dbReference>
<evidence type="ECO:0000313" key="9">
    <source>
        <dbReference type="Proteomes" id="UP000434870"/>
    </source>
</evidence>
<name>A0A6N6RVB9_9GAMM</name>
<feature type="site" description="Transition state stabilizer" evidence="7">
    <location>
        <position position="21"/>
    </location>
</feature>
<feature type="site" description="Positions MEP for the nucleophilic attack" evidence="7">
    <location>
        <position position="160"/>
    </location>
</feature>
<comment type="function">
    <text evidence="7">Catalyzes the formation of 4-diphosphocytidyl-2-C-methyl-D-erythritol from CTP and 2-C-methyl-D-erythritol 4-phosphate (MEP).</text>
</comment>
<dbReference type="PROSITE" id="PS01295">
    <property type="entry name" value="ISPD"/>
    <property type="match status" value="1"/>
</dbReference>
<dbReference type="GO" id="GO:0050518">
    <property type="term" value="F:2-C-methyl-D-erythritol 4-phosphate cytidylyltransferase activity"/>
    <property type="evidence" value="ECO:0007669"/>
    <property type="project" value="UniProtKB-UniRule"/>
</dbReference>
<feature type="site" description="Positions MEP for the nucleophilic attack" evidence="7">
    <location>
        <position position="216"/>
    </location>
</feature>
<protein>
    <recommendedName>
        <fullName evidence="7">2-C-methyl-D-erythritol 4-phosphate cytidylyltransferase</fullName>
        <ecNumber evidence="7">2.7.7.60</ecNumber>
    </recommendedName>
    <alternativeName>
        <fullName evidence="7">4-diphosphocytidyl-2C-methyl-D-erythritol synthase</fullName>
    </alternativeName>
    <alternativeName>
        <fullName evidence="7">MEP cytidylyltransferase</fullName>
        <shortName evidence="7">MCT</shortName>
    </alternativeName>
</protein>
<evidence type="ECO:0000313" key="8">
    <source>
        <dbReference type="EMBL" id="KAB2825640.1"/>
    </source>
</evidence>
<dbReference type="HAMAP" id="MF_00108">
    <property type="entry name" value="IspD"/>
    <property type="match status" value="1"/>
</dbReference>
<evidence type="ECO:0000256" key="6">
    <source>
        <dbReference type="ARBA" id="ARBA00023229"/>
    </source>
</evidence>
<comment type="catalytic activity">
    <reaction evidence="1 7">
        <text>2-C-methyl-D-erythritol 4-phosphate + CTP + H(+) = 4-CDP-2-C-methyl-D-erythritol + diphosphate</text>
        <dbReference type="Rhea" id="RHEA:13429"/>
        <dbReference type="ChEBI" id="CHEBI:15378"/>
        <dbReference type="ChEBI" id="CHEBI:33019"/>
        <dbReference type="ChEBI" id="CHEBI:37563"/>
        <dbReference type="ChEBI" id="CHEBI:57823"/>
        <dbReference type="ChEBI" id="CHEBI:58262"/>
        <dbReference type="EC" id="2.7.7.60"/>
    </reaction>
</comment>
<evidence type="ECO:0000256" key="2">
    <source>
        <dbReference type="ARBA" id="ARBA00004787"/>
    </source>
</evidence>
<reference evidence="8 9" key="1">
    <citation type="submission" date="2019-09" db="EMBL/GenBank/DDBJ databases">
        <title>Genome of Aliivibrio finisterrensis LMG 23869 (type strain).</title>
        <authorList>
            <person name="Bowman J.P."/>
        </authorList>
    </citation>
    <scope>NUCLEOTIDE SEQUENCE [LARGE SCALE GENOMIC DNA]</scope>
    <source>
        <strain evidence="8 9">LMG 23869</strain>
    </source>
</reference>
<keyword evidence="5 7" id="KW-0548">Nucleotidyltransferase</keyword>
<dbReference type="RefSeq" id="WP_151654453.1">
    <property type="nucleotide sequence ID" value="NZ_WBVP01000004.1"/>
</dbReference>
<dbReference type="CDD" id="cd02516">
    <property type="entry name" value="CDP-ME_synthetase"/>
    <property type="match status" value="1"/>
</dbReference>
<comment type="caution">
    <text evidence="8">The sequence shown here is derived from an EMBL/GenBank/DDBJ whole genome shotgun (WGS) entry which is preliminary data.</text>
</comment>
<feature type="site" description="Transition state stabilizer" evidence="7">
    <location>
        <position position="28"/>
    </location>
</feature>
<dbReference type="InterPro" id="IPR001228">
    <property type="entry name" value="IspD"/>
</dbReference>
<dbReference type="InterPro" id="IPR029044">
    <property type="entry name" value="Nucleotide-diphossugar_trans"/>
</dbReference>
<keyword evidence="4 7" id="KW-0808">Transferase</keyword>
<dbReference type="InterPro" id="IPR034683">
    <property type="entry name" value="IspD/TarI"/>
</dbReference>
<dbReference type="PANTHER" id="PTHR32125:SF4">
    <property type="entry name" value="2-C-METHYL-D-ERYTHRITOL 4-PHOSPHATE CYTIDYLYLTRANSFERASE, CHLOROPLASTIC"/>
    <property type="match status" value="1"/>
</dbReference>
<keyword evidence="6 7" id="KW-0414">Isoprene biosynthesis</keyword>
<dbReference type="UniPathway" id="UPA00056">
    <property type="reaction ID" value="UER00093"/>
</dbReference>
<dbReference type="EMBL" id="WBVP01000004">
    <property type="protein sequence ID" value="KAB2825640.1"/>
    <property type="molecule type" value="Genomic_DNA"/>
</dbReference>
<dbReference type="InterPro" id="IPR050088">
    <property type="entry name" value="IspD/TarI_cytidylyltransf_bact"/>
</dbReference>
<dbReference type="SUPFAM" id="SSF53448">
    <property type="entry name" value="Nucleotide-diphospho-sugar transferases"/>
    <property type="match status" value="1"/>
</dbReference>
<dbReference type="PANTHER" id="PTHR32125">
    <property type="entry name" value="2-C-METHYL-D-ERYTHRITOL 4-PHOSPHATE CYTIDYLYLTRANSFERASE, CHLOROPLASTIC"/>
    <property type="match status" value="1"/>
</dbReference>
<evidence type="ECO:0000256" key="3">
    <source>
        <dbReference type="ARBA" id="ARBA00009789"/>
    </source>
</evidence>
<evidence type="ECO:0000256" key="7">
    <source>
        <dbReference type="HAMAP-Rule" id="MF_00108"/>
    </source>
</evidence>
<evidence type="ECO:0000256" key="5">
    <source>
        <dbReference type="ARBA" id="ARBA00022695"/>
    </source>
</evidence>
<comment type="pathway">
    <text evidence="2 7">Isoprenoid biosynthesis; isopentenyl diphosphate biosynthesis via DXP pathway; isopentenyl diphosphate from 1-deoxy-D-xylulose 5-phosphate: step 2/6.</text>
</comment>
<accession>A0A6N6RVB9</accession>
<organism evidence="8 9">
    <name type="scientific">Aliivibrio finisterrensis</name>
    <dbReference type="NCBI Taxonomy" id="511998"/>
    <lineage>
        <taxon>Bacteria</taxon>
        <taxon>Pseudomonadati</taxon>
        <taxon>Pseudomonadota</taxon>
        <taxon>Gammaproteobacteria</taxon>
        <taxon>Vibrionales</taxon>
        <taxon>Vibrionaceae</taxon>
        <taxon>Aliivibrio</taxon>
    </lineage>
</organism>